<keyword evidence="2" id="KW-1185">Reference proteome</keyword>
<dbReference type="PaxDb" id="39947-A0A0P0V4F1"/>
<reference evidence="1 2" key="3">
    <citation type="journal article" date="2013" name="Rice">
        <title>Improvement of the Oryza sativa Nipponbare reference genome using next generation sequence and optical map data.</title>
        <authorList>
            <person name="Kawahara Y."/>
            <person name="de la Bastide M."/>
            <person name="Hamilton J.P."/>
            <person name="Kanamori H."/>
            <person name="McCombie W.R."/>
            <person name="Ouyang S."/>
            <person name="Schwartz D.C."/>
            <person name="Tanaka T."/>
            <person name="Wu J."/>
            <person name="Zhou S."/>
            <person name="Childs K.L."/>
            <person name="Davidson R.M."/>
            <person name="Lin H."/>
            <person name="Quesada-Ocampo L."/>
            <person name="Vaillancourt B."/>
            <person name="Sakai H."/>
            <person name="Lee S.S."/>
            <person name="Kim J."/>
            <person name="Numa H."/>
            <person name="Itoh T."/>
            <person name="Buell C.R."/>
            <person name="Matsumoto T."/>
        </authorList>
    </citation>
    <scope>NUCLEOTIDE SEQUENCE [LARGE SCALE GENOMIC DNA]</scope>
    <source>
        <strain evidence="2">cv. Nipponbare</strain>
    </source>
</reference>
<gene>
    <name evidence="1" type="ordered locus">Os01g0580700</name>
    <name evidence="1" type="ORF">OSNPB_010580700</name>
</gene>
<dbReference type="AlphaFoldDB" id="A0A0P0V4F1"/>
<reference evidence="2" key="1">
    <citation type="journal article" date="2005" name="Nature">
        <title>The map-based sequence of the rice genome.</title>
        <authorList>
            <consortium name="International rice genome sequencing project (IRGSP)"/>
            <person name="Matsumoto T."/>
            <person name="Wu J."/>
            <person name="Kanamori H."/>
            <person name="Katayose Y."/>
            <person name="Fujisawa M."/>
            <person name="Namiki N."/>
            <person name="Mizuno H."/>
            <person name="Yamamoto K."/>
            <person name="Antonio B.A."/>
            <person name="Baba T."/>
            <person name="Sakata K."/>
            <person name="Nagamura Y."/>
            <person name="Aoki H."/>
            <person name="Arikawa K."/>
            <person name="Arita K."/>
            <person name="Bito T."/>
            <person name="Chiden Y."/>
            <person name="Fujitsuka N."/>
            <person name="Fukunaka R."/>
            <person name="Hamada M."/>
            <person name="Harada C."/>
            <person name="Hayashi A."/>
            <person name="Hijishita S."/>
            <person name="Honda M."/>
            <person name="Hosokawa S."/>
            <person name="Ichikawa Y."/>
            <person name="Idonuma A."/>
            <person name="Iijima M."/>
            <person name="Ikeda M."/>
            <person name="Ikeno M."/>
            <person name="Ito K."/>
            <person name="Ito S."/>
            <person name="Ito T."/>
            <person name="Ito Y."/>
            <person name="Ito Y."/>
            <person name="Iwabuchi A."/>
            <person name="Kamiya K."/>
            <person name="Karasawa W."/>
            <person name="Kurita K."/>
            <person name="Katagiri S."/>
            <person name="Kikuta A."/>
            <person name="Kobayashi H."/>
            <person name="Kobayashi N."/>
            <person name="Machita K."/>
            <person name="Maehara T."/>
            <person name="Masukawa M."/>
            <person name="Mizubayashi T."/>
            <person name="Mukai Y."/>
            <person name="Nagasaki H."/>
            <person name="Nagata Y."/>
            <person name="Naito S."/>
            <person name="Nakashima M."/>
            <person name="Nakama Y."/>
            <person name="Nakamichi Y."/>
            <person name="Nakamura M."/>
            <person name="Meguro A."/>
            <person name="Negishi M."/>
            <person name="Ohta I."/>
            <person name="Ohta T."/>
            <person name="Okamoto M."/>
            <person name="Ono N."/>
            <person name="Saji S."/>
            <person name="Sakaguchi M."/>
            <person name="Sakai K."/>
            <person name="Shibata M."/>
            <person name="Shimokawa T."/>
            <person name="Song J."/>
            <person name="Takazaki Y."/>
            <person name="Terasawa K."/>
            <person name="Tsugane M."/>
            <person name="Tsuji K."/>
            <person name="Ueda S."/>
            <person name="Waki K."/>
            <person name="Yamagata H."/>
            <person name="Yamamoto M."/>
            <person name="Yamamoto S."/>
            <person name="Yamane H."/>
            <person name="Yoshiki S."/>
            <person name="Yoshihara R."/>
            <person name="Yukawa K."/>
            <person name="Zhong H."/>
            <person name="Yano M."/>
            <person name="Yuan Q."/>
            <person name="Ouyang S."/>
            <person name="Liu J."/>
            <person name="Jones K.M."/>
            <person name="Gansberger K."/>
            <person name="Moffat K."/>
            <person name="Hill J."/>
            <person name="Bera J."/>
            <person name="Fadrosh D."/>
            <person name="Jin S."/>
            <person name="Johri S."/>
            <person name="Kim M."/>
            <person name="Overton L."/>
            <person name="Reardon M."/>
            <person name="Tsitrin T."/>
            <person name="Vuong H."/>
            <person name="Weaver B."/>
            <person name="Ciecko A."/>
            <person name="Tallon L."/>
            <person name="Jackson J."/>
            <person name="Pai G."/>
            <person name="Aken S.V."/>
            <person name="Utterback T."/>
            <person name="Reidmuller S."/>
            <person name="Feldblyum T."/>
            <person name="Hsiao J."/>
            <person name="Zismann V."/>
            <person name="Iobst S."/>
            <person name="de Vazeille A.R."/>
            <person name="Buell C.R."/>
            <person name="Ying K."/>
            <person name="Li Y."/>
            <person name="Lu T."/>
            <person name="Huang Y."/>
            <person name="Zhao Q."/>
            <person name="Feng Q."/>
            <person name="Zhang L."/>
            <person name="Zhu J."/>
            <person name="Weng Q."/>
            <person name="Mu J."/>
            <person name="Lu Y."/>
            <person name="Fan D."/>
            <person name="Liu Y."/>
            <person name="Guan J."/>
            <person name="Zhang Y."/>
            <person name="Yu S."/>
            <person name="Liu X."/>
            <person name="Zhang Y."/>
            <person name="Hong G."/>
            <person name="Han B."/>
            <person name="Choisne N."/>
            <person name="Demange N."/>
            <person name="Orjeda G."/>
            <person name="Samain S."/>
            <person name="Cattolico L."/>
            <person name="Pelletier E."/>
            <person name="Couloux A."/>
            <person name="Segurens B."/>
            <person name="Wincker P."/>
            <person name="D'Hont A."/>
            <person name="Scarpelli C."/>
            <person name="Weissenbach J."/>
            <person name="Salanoubat M."/>
            <person name="Quetier F."/>
            <person name="Yu Y."/>
            <person name="Kim H.R."/>
            <person name="Rambo T."/>
            <person name="Currie J."/>
            <person name="Collura K."/>
            <person name="Luo M."/>
            <person name="Yang T."/>
            <person name="Ammiraju J.S.S."/>
            <person name="Engler F."/>
            <person name="Soderlund C."/>
            <person name="Wing R.A."/>
            <person name="Palmer L.E."/>
            <person name="de la Bastide M."/>
            <person name="Spiegel L."/>
            <person name="Nascimento L."/>
            <person name="Zutavern T."/>
            <person name="O'Shaughnessy A."/>
            <person name="Dike S."/>
            <person name="Dedhia N."/>
            <person name="Preston R."/>
            <person name="Balija V."/>
            <person name="McCombie W.R."/>
            <person name="Chow T."/>
            <person name="Chen H."/>
            <person name="Chung M."/>
            <person name="Chen C."/>
            <person name="Shaw J."/>
            <person name="Wu H."/>
            <person name="Hsiao K."/>
            <person name="Chao Y."/>
            <person name="Chu M."/>
            <person name="Cheng C."/>
            <person name="Hour A."/>
            <person name="Lee P."/>
            <person name="Lin S."/>
            <person name="Lin Y."/>
            <person name="Liou J."/>
            <person name="Liu S."/>
            <person name="Hsing Y."/>
            <person name="Raghuvanshi S."/>
            <person name="Mohanty A."/>
            <person name="Bharti A.K."/>
            <person name="Gaur A."/>
            <person name="Gupta V."/>
            <person name="Kumar D."/>
            <person name="Ravi V."/>
            <person name="Vij S."/>
            <person name="Kapur A."/>
            <person name="Khurana P."/>
            <person name="Khurana P."/>
            <person name="Khurana J.P."/>
            <person name="Tyagi A.K."/>
            <person name="Gaikwad K."/>
            <person name="Singh A."/>
            <person name="Dalal V."/>
            <person name="Srivastava S."/>
            <person name="Dixit A."/>
            <person name="Pal A.K."/>
            <person name="Ghazi I.A."/>
            <person name="Yadav M."/>
            <person name="Pandit A."/>
            <person name="Bhargava A."/>
            <person name="Sureshbabu K."/>
            <person name="Batra K."/>
            <person name="Sharma T.R."/>
            <person name="Mohapatra T."/>
            <person name="Singh N.K."/>
            <person name="Messing J."/>
            <person name="Nelson A.B."/>
            <person name="Fuks G."/>
            <person name="Kavchok S."/>
            <person name="Keizer G."/>
            <person name="Linton E."/>
            <person name="Llaca V."/>
            <person name="Song R."/>
            <person name="Tanyolac B."/>
            <person name="Young S."/>
            <person name="Ho-Il K."/>
            <person name="Hahn J.H."/>
            <person name="Sangsakoo G."/>
            <person name="Vanavichit A."/>
            <person name="de Mattos Luiz.A.T."/>
            <person name="Zimmer P.D."/>
            <person name="Malone G."/>
            <person name="Dellagostin O."/>
            <person name="de Oliveira A.C."/>
            <person name="Bevan M."/>
            <person name="Bancroft I."/>
            <person name="Minx P."/>
            <person name="Cordum H."/>
            <person name="Wilson R."/>
            <person name="Cheng Z."/>
            <person name="Jin W."/>
            <person name="Jiang J."/>
            <person name="Leong S.A."/>
            <person name="Iwama H."/>
            <person name="Gojobori T."/>
            <person name="Itoh T."/>
            <person name="Niimura Y."/>
            <person name="Fujii Y."/>
            <person name="Habara T."/>
            <person name="Sakai H."/>
            <person name="Sato Y."/>
            <person name="Wilson G."/>
            <person name="Kumar K."/>
            <person name="McCouch S."/>
            <person name="Juretic N."/>
            <person name="Hoen D."/>
            <person name="Wright S."/>
            <person name="Bruskiewich R."/>
            <person name="Bureau T."/>
            <person name="Miyao A."/>
            <person name="Hirochika H."/>
            <person name="Nishikawa T."/>
            <person name="Kadowaki K."/>
            <person name="Sugiura M."/>
            <person name="Burr B."/>
            <person name="Sasaki T."/>
        </authorList>
    </citation>
    <scope>NUCLEOTIDE SEQUENCE [LARGE SCALE GENOMIC DNA]</scope>
    <source>
        <strain evidence="2">cv. Nipponbare</strain>
    </source>
</reference>
<accession>A0A0P0V4F1</accession>
<dbReference type="InParanoid" id="A0A0P0V4F1"/>
<dbReference type="EMBL" id="AP014957">
    <property type="protein sequence ID" value="BAS72862.1"/>
    <property type="molecule type" value="Genomic_DNA"/>
</dbReference>
<evidence type="ECO:0000313" key="2">
    <source>
        <dbReference type="Proteomes" id="UP000059680"/>
    </source>
</evidence>
<name>A0A0P0V4F1_ORYSJ</name>
<reference evidence="1 2" key="2">
    <citation type="journal article" date="2013" name="Plant Cell Physiol.">
        <title>Rice Annotation Project Database (RAP-DB): an integrative and interactive database for rice genomics.</title>
        <authorList>
            <person name="Sakai H."/>
            <person name="Lee S.S."/>
            <person name="Tanaka T."/>
            <person name="Numa H."/>
            <person name="Kim J."/>
            <person name="Kawahara Y."/>
            <person name="Wakimoto H."/>
            <person name="Yang C.C."/>
            <person name="Iwamoto M."/>
            <person name="Abe T."/>
            <person name="Yamada Y."/>
            <person name="Muto A."/>
            <person name="Inokuchi H."/>
            <person name="Ikemura T."/>
            <person name="Matsumoto T."/>
            <person name="Sasaki T."/>
            <person name="Itoh T."/>
        </authorList>
    </citation>
    <scope>NUCLEOTIDE SEQUENCE [LARGE SCALE GENOMIC DNA]</scope>
    <source>
        <strain evidence="2">cv. Nipponbare</strain>
    </source>
</reference>
<organism evidence="1 2">
    <name type="scientific">Oryza sativa subsp. japonica</name>
    <name type="common">Rice</name>
    <dbReference type="NCBI Taxonomy" id="39947"/>
    <lineage>
        <taxon>Eukaryota</taxon>
        <taxon>Viridiplantae</taxon>
        <taxon>Streptophyta</taxon>
        <taxon>Embryophyta</taxon>
        <taxon>Tracheophyta</taxon>
        <taxon>Spermatophyta</taxon>
        <taxon>Magnoliopsida</taxon>
        <taxon>Liliopsida</taxon>
        <taxon>Poales</taxon>
        <taxon>Poaceae</taxon>
        <taxon>BOP clade</taxon>
        <taxon>Oryzoideae</taxon>
        <taxon>Oryzeae</taxon>
        <taxon>Oryzinae</taxon>
        <taxon>Oryza</taxon>
        <taxon>Oryza sativa</taxon>
    </lineage>
</organism>
<proteinExistence type="predicted"/>
<dbReference type="Proteomes" id="UP000059680">
    <property type="component" value="Chromosome 1"/>
</dbReference>
<evidence type="ECO:0000313" key="1">
    <source>
        <dbReference type="EMBL" id="BAS72862.1"/>
    </source>
</evidence>
<sequence length="131" mass="14095">MASAARSAMRDRPCVAGGLREVDTVVGIVQRGRRPTTVGWRGTVDGGFYFQQATSTHRVDRYGREPSLFRSAMATLVAAAFPSRTVAALLAETLGCSFIEADNYHSQGKCVLNSLTTAKMSKDQGHPLCAE</sequence>
<protein>
    <submittedName>
        <fullName evidence="1">Os01g0580700 protein</fullName>
    </submittedName>
</protein>